<dbReference type="Gene3D" id="6.10.140.2220">
    <property type="match status" value="1"/>
</dbReference>
<comment type="caution">
    <text evidence="1">The sequence shown here is derived from an EMBL/GenBank/DDBJ whole genome shotgun (WGS) entry which is preliminary data.</text>
</comment>
<dbReference type="Proteomes" id="UP001497623">
    <property type="component" value="Unassembled WGS sequence"/>
</dbReference>
<name>A0AAV2QTZ2_MEGNR</name>
<organism evidence="1 2">
    <name type="scientific">Meganyctiphanes norvegica</name>
    <name type="common">Northern krill</name>
    <name type="synonym">Thysanopoda norvegica</name>
    <dbReference type="NCBI Taxonomy" id="48144"/>
    <lineage>
        <taxon>Eukaryota</taxon>
        <taxon>Metazoa</taxon>
        <taxon>Ecdysozoa</taxon>
        <taxon>Arthropoda</taxon>
        <taxon>Crustacea</taxon>
        <taxon>Multicrustacea</taxon>
        <taxon>Malacostraca</taxon>
        <taxon>Eumalacostraca</taxon>
        <taxon>Eucarida</taxon>
        <taxon>Euphausiacea</taxon>
        <taxon>Euphausiidae</taxon>
        <taxon>Meganyctiphanes</taxon>
    </lineage>
</organism>
<keyword evidence="2" id="KW-1185">Reference proteome</keyword>
<evidence type="ECO:0000313" key="2">
    <source>
        <dbReference type="Proteomes" id="UP001497623"/>
    </source>
</evidence>
<sequence>KQFSFSMASLTRSVEYELPVLSLEAPRVVTKGVQASSNPIAIVNPEVPRLVNYESKSGTCAACNKATNQSCADRCGMVFYCNADGQTSRFIFKLISYKKDPKLSVKIGDTVSVF</sequence>
<dbReference type="EMBL" id="CAXKWB010009608">
    <property type="protein sequence ID" value="CAL4095334.1"/>
    <property type="molecule type" value="Genomic_DNA"/>
</dbReference>
<gene>
    <name evidence="1" type="ORF">MNOR_LOCUS15388</name>
</gene>
<evidence type="ECO:0000313" key="1">
    <source>
        <dbReference type="EMBL" id="CAL4095334.1"/>
    </source>
</evidence>
<proteinExistence type="predicted"/>
<feature type="non-terminal residue" evidence="1">
    <location>
        <position position="1"/>
    </location>
</feature>
<protein>
    <submittedName>
        <fullName evidence="1">Uncharacterized protein</fullName>
    </submittedName>
</protein>
<dbReference type="AlphaFoldDB" id="A0AAV2QTZ2"/>
<reference evidence="1 2" key="1">
    <citation type="submission" date="2024-05" db="EMBL/GenBank/DDBJ databases">
        <authorList>
            <person name="Wallberg A."/>
        </authorList>
    </citation>
    <scope>NUCLEOTIDE SEQUENCE [LARGE SCALE GENOMIC DNA]</scope>
</reference>
<accession>A0AAV2QTZ2</accession>